<evidence type="ECO:0008006" key="3">
    <source>
        <dbReference type="Google" id="ProtNLM"/>
    </source>
</evidence>
<organism evidence="1 2">
    <name type="scientific">Streptomyces endophyticus</name>
    <dbReference type="NCBI Taxonomy" id="714166"/>
    <lineage>
        <taxon>Bacteria</taxon>
        <taxon>Bacillati</taxon>
        <taxon>Actinomycetota</taxon>
        <taxon>Actinomycetes</taxon>
        <taxon>Kitasatosporales</taxon>
        <taxon>Streptomycetaceae</taxon>
        <taxon>Streptomyces</taxon>
    </lineage>
</organism>
<accession>A0ABU6F220</accession>
<proteinExistence type="predicted"/>
<comment type="caution">
    <text evidence="1">The sequence shown here is derived from an EMBL/GenBank/DDBJ whole genome shotgun (WGS) entry which is preliminary data.</text>
</comment>
<dbReference type="EMBL" id="JAOZYC010000088">
    <property type="protein sequence ID" value="MEB8338050.1"/>
    <property type="molecule type" value="Genomic_DNA"/>
</dbReference>
<reference evidence="1 2" key="1">
    <citation type="submission" date="2022-10" db="EMBL/GenBank/DDBJ databases">
        <authorList>
            <person name="Xie J."/>
            <person name="Shen N."/>
        </authorList>
    </citation>
    <scope>NUCLEOTIDE SEQUENCE [LARGE SCALE GENOMIC DNA]</scope>
    <source>
        <strain evidence="1 2">YIM65594</strain>
    </source>
</reference>
<evidence type="ECO:0000313" key="2">
    <source>
        <dbReference type="Proteomes" id="UP001354931"/>
    </source>
</evidence>
<dbReference type="Proteomes" id="UP001354931">
    <property type="component" value="Unassembled WGS sequence"/>
</dbReference>
<dbReference type="RefSeq" id="WP_326015772.1">
    <property type="nucleotide sequence ID" value="NZ_JAOZYC010000088.1"/>
</dbReference>
<dbReference type="SUPFAM" id="SSF52540">
    <property type="entry name" value="P-loop containing nucleoside triphosphate hydrolases"/>
    <property type="match status" value="1"/>
</dbReference>
<evidence type="ECO:0000313" key="1">
    <source>
        <dbReference type="EMBL" id="MEB8338050.1"/>
    </source>
</evidence>
<dbReference type="InterPro" id="IPR027417">
    <property type="entry name" value="P-loop_NTPase"/>
</dbReference>
<protein>
    <recommendedName>
        <fullName evidence="3">Chromosome partitioning protein</fullName>
    </recommendedName>
</protein>
<dbReference type="Gene3D" id="3.40.50.300">
    <property type="entry name" value="P-loop containing nucleotide triphosphate hydrolases"/>
    <property type="match status" value="1"/>
</dbReference>
<keyword evidence="2" id="KW-1185">Reference proteome</keyword>
<gene>
    <name evidence="1" type="ORF">OKJ99_11110</name>
</gene>
<sequence>MTLVALCSLKGSPGVTTAALALAAGWPAGQRPVLVECDPAGGDLLARFRLALSPGLVTLTAAARRTQRSTEIEEHTQRLPGGLPVVVGPAGAEQARAVLRQLANSRTDELRRAANDPGAVVVADCGRADPDSPALKIVNAADVLLLVARAHDDALSHVSARWDEVSHWAPPVCLLLVGDGHATRAIEQALSLDVLGRVPEDRRGAALLGGRSGPRRASARTPLAGAMARIAATVAAPSFGGKAIRGLPTRHAQAGAGAGPGVRLMAAAVRNAPAVPSGVQR</sequence>
<name>A0ABU6F220_9ACTN</name>